<accession>A0A1W2G5F5</accession>
<gene>
    <name evidence="2" type="ORF">SAMN04488029_0028</name>
</gene>
<evidence type="ECO:0000313" key="2">
    <source>
        <dbReference type="EMBL" id="SMD31672.1"/>
    </source>
</evidence>
<dbReference type="RefSeq" id="WP_084370394.1">
    <property type="nucleotide sequence ID" value="NZ_FWYF01000001.1"/>
</dbReference>
<proteinExistence type="predicted"/>
<organism evidence="2 3">
    <name type="scientific">Reichenbachiella faecimaris</name>
    <dbReference type="NCBI Taxonomy" id="692418"/>
    <lineage>
        <taxon>Bacteria</taxon>
        <taxon>Pseudomonadati</taxon>
        <taxon>Bacteroidota</taxon>
        <taxon>Cytophagia</taxon>
        <taxon>Cytophagales</taxon>
        <taxon>Reichenbachiellaceae</taxon>
        <taxon>Reichenbachiella</taxon>
    </lineage>
</organism>
<keyword evidence="1" id="KW-0732">Signal</keyword>
<evidence type="ECO:0000313" key="3">
    <source>
        <dbReference type="Proteomes" id="UP000192472"/>
    </source>
</evidence>
<sequence length="132" mass="14335">MKKLALIITVAILSSLATVAQEIPKKEFTISVSDKNIAVQPGETKKYFVTLNRSKSYKKTEIDLLIDSSLPEGISVSFENGLDPMINRVMVVSATEGAAPYNKAVILKGKSLRASKGIMLNLSVNDQTYTAN</sequence>
<feature type="chain" id="PRO_5012235765" evidence="1">
    <location>
        <begin position="21"/>
        <end position="132"/>
    </location>
</feature>
<reference evidence="2 3" key="1">
    <citation type="submission" date="2017-04" db="EMBL/GenBank/DDBJ databases">
        <authorList>
            <person name="Afonso C.L."/>
            <person name="Miller P.J."/>
            <person name="Scott M.A."/>
            <person name="Spackman E."/>
            <person name="Goraichik I."/>
            <person name="Dimitrov K.M."/>
            <person name="Suarez D.L."/>
            <person name="Swayne D.E."/>
        </authorList>
    </citation>
    <scope>NUCLEOTIDE SEQUENCE [LARGE SCALE GENOMIC DNA]</scope>
    <source>
        <strain evidence="2 3">DSM 26133</strain>
    </source>
</reference>
<evidence type="ECO:0000256" key="1">
    <source>
        <dbReference type="SAM" id="SignalP"/>
    </source>
</evidence>
<dbReference type="EMBL" id="FWYF01000001">
    <property type="protein sequence ID" value="SMD31672.1"/>
    <property type="molecule type" value="Genomic_DNA"/>
</dbReference>
<dbReference type="AlphaFoldDB" id="A0A1W2G5F5"/>
<name>A0A1W2G5F5_REIFA</name>
<dbReference type="Proteomes" id="UP000192472">
    <property type="component" value="Unassembled WGS sequence"/>
</dbReference>
<protein>
    <submittedName>
        <fullName evidence="2">Uncharacterized protein</fullName>
    </submittedName>
</protein>
<feature type="signal peptide" evidence="1">
    <location>
        <begin position="1"/>
        <end position="20"/>
    </location>
</feature>
<keyword evidence="3" id="KW-1185">Reference proteome</keyword>